<name>A0A8K0XQM5_9AGAR</name>
<dbReference type="Proteomes" id="UP000813824">
    <property type="component" value="Unassembled WGS sequence"/>
</dbReference>
<organism evidence="2 3">
    <name type="scientific">Cristinia sonorae</name>
    <dbReference type="NCBI Taxonomy" id="1940300"/>
    <lineage>
        <taxon>Eukaryota</taxon>
        <taxon>Fungi</taxon>
        <taxon>Dikarya</taxon>
        <taxon>Basidiomycota</taxon>
        <taxon>Agaricomycotina</taxon>
        <taxon>Agaricomycetes</taxon>
        <taxon>Agaricomycetidae</taxon>
        <taxon>Agaricales</taxon>
        <taxon>Pleurotineae</taxon>
        <taxon>Stephanosporaceae</taxon>
        <taxon>Cristinia</taxon>
    </lineage>
</organism>
<accession>A0A8K0XQM5</accession>
<evidence type="ECO:0000313" key="2">
    <source>
        <dbReference type="EMBL" id="KAH8101445.1"/>
    </source>
</evidence>
<protein>
    <submittedName>
        <fullName evidence="2">Uncharacterized protein</fullName>
    </submittedName>
</protein>
<keyword evidence="1" id="KW-0812">Transmembrane</keyword>
<proteinExistence type="predicted"/>
<feature type="transmembrane region" description="Helical" evidence="1">
    <location>
        <begin position="136"/>
        <end position="157"/>
    </location>
</feature>
<dbReference type="OrthoDB" id="2640035at2759"/>
<comment type="caution">
    <text evidence="2">The sequence shown here is derived from an EMBL/GenBank/DDBJ whole genome shotgun (WGS) entry which is preliminary data.</text>
</comment>
<dbReference type="AlphaFoldDB" id="A0A8K0XQM5"/>
<keyword evidence="3" id="KW-1185">Reference proteome</keyword>
<reference evidence="2" key="1">
    <citation type="journal article" date="2021" name="New Phytol.">
        <title>Evolutionary innovations through gain and loss of genes in the ectomycorrhizal Boletales.</title>
        <authorList>
            <person name="Wu G."/>
            <person name="Miyauchi S."/>
            <person name="Morin E."/>
            <person name="Kuo A."/>
            <person name="Drula E."/>
            <person name="Varga T."/>
            <person name="Kohler A."/>
            <person name="Feng B."/>
            <person name="Cao Y."/>
            <person name="Lipzen A."/>
            <person name="Daum C."/>
            <person name="Hundley H."/>
            <person name="Pangilinan J."/>
            <person name="Johnson J."/>
            <person name="Barry K."/>
            <person name="LaButti K."/>
            <person name="Ng V."/>
            <person name="Ahrendt S."/>
            <person name="Min B."/>
            <person name="Choi I.G."/>
            <person name="Park H."/>
            <person name="Plett J.M."/>
            <person name="Magnuson J."/>
            <person name="Spatafora J.W."/>
            <person name="Nagy L.G."/>
            <person name="Henrissat B."/>
            <person name="Grigoriev I.V."/>
            <person name="Yang Z.L."/>
            <person name="Xu J."/>
            <person name="Martin F.M."/>
        </authorList>
    </citation>
    <scope>NUCLEOTIDE SEQUENCE</scope>
    <source>
        <strain evidence="2">KKN 215</strain>
    </source>
</reference>
<evidence type="ECO:0000256" key="1">
    <source>
        <dbReference type="SAM" id="Phobius"/>
    </source>
</evidence>
<feature type="transmembrane region" description="Helical" evidence="1">
    <location>
        <begin position="97"/>
        <end position="116"/>
    </location>
</feature>
<feature type="transmembrane region" description="Helical" evidence="1">
    <location>
        <begin position="215"/>
        <end position="240"/>
    </location>
</feature>
<keyword evidence="1" id="KW-0472">Membrane</keyword>
<evidence type="ECO:0000313" key="3">
    <source>
        <dbReference type="Proteomes" id="UP000813824"/>
    </source>
</evidence>
<gene>
    <name evidence="2" type="ORF">BXZ70DRAFT_92867</name>
</gene>
<feature type="transmembrane region" description="Helical" evidence="1">
    <location>
        <begin position="178"/>
        <end position="203"/>
    </location>
</feature>
<keyword evidence="1" id="KW-1133">Transmembrane helix</keyword>
<sequence length="285" mass="30930">MFAPPNDVYSRRLRPLTVEQSISGGTSSPPLAEMPKHWRCEFDGWPPYAAAKELLFMALCVCSIGSRNLDEVWNIVHGAEEEPEKFVAYKDRTGSRVSVLIVALGLLVSASATFVTTNPPTPDLFDYSRPAPYACILLSFGVTLGGVGVGAGQLFILSHCSAQWVLNTAFSTRSRVCGTLVVLAYPTWSLSVSGMALAVGVLITAKDSSNASLRVGSVFLVIIPGLSLIILLWTQLYIIARRSKKWIHIRLSRRSALTGEGTIRVHMPVPDTTQRDPELGLIAST</sequence>
<dbReference type="EMBL" id="JAEVFJ010000012">
    <property type="protein sequence ID" value="KAH8101445.1"/>
    <property type="molecule type" value="Genomic_DNA"/>
</dbReference>